<dbReference type="Proteomes" id="UP000504618">
    <property type="component" value="Unplaced"/>
</dbReference>
<dbReference type="GO" id="GO:0031146">
    <property type="term" value="P:SCF-dependent proteasomal ubiquitin-dependent protein catabolic process"/>
    <property type="evidence" value="ECO:0007669"/>
    <property type="project" value="TreeGrafter"/>
</dbReference>
<evidence type="ECO:0000259" key="1">
    <source>
        <dbReference type="PROSITE" id="PS50181"/>
    </source>
</evidence>
<dbReference type="InterPro" id="IPR001680">
    <property type="entry name" value="WD40_rpt"/>
</dbReference>
<keyword evidence="2" id="KW-1185">Reference proteome</keyword>
<dbReference type="AlphaFoldDB" id="A0A6J1QGQ2"/>
<dbReference type="SUPFAM" id="SSF50978">
    <property type="entry name" value="WD40 repeat-like"/>
    <property type="match status" value="1"/>
</dbReference>
<sequence length="433" mass="50750">MTTNTMRLDILPNDVLLMIFDHCDEHDLLRLSEVCSRFYDLVRRSDMTWIKKRKQFLVTNQMSERFRERCNTILPPRSTCFVSQKWQYGIYRKEMVFTQKTKLMPWLRLTNDILWWCGGNELLGFGRKRTMIDSTYGNNHYTGEIYTGGDICKFVPWKDFVICGYTNGAISYFLKRYGKNKCCIVKLLLNNDSSVNAIDATSENVIAGLESGTIKIQRHPDMDTSERNVYNVSETCVNLRDKVRSLSVDPTGVKFAVGSAGTTQDIPPLHVIDIESHTEIDTMRHKWRHGAGILDMVWDDPNTLLTCGYDTYIRKWDLRTERCVSKWVDPTDASLYCISSDHRYTMVTGTQYNCLAVLWDQRKTDFVQLYYVNMRESSRRSPIYSIQFDNTHLYCATDKHVIELNFSGRLHQKFDYKAMYIPLDKHHRMRINY</sequence>
<dbReference type="PANTHER" id="PTHR14381">
    <property type="entry name" value="DACTYLIN"/>
    <property type="match status" value="1"/>
</dbReference>
<dbReference type="RefSeq" id="XP_024881507.1">
    <property type="nucleotide sequence ID" value="XM_025025739.1"/>
</dbReference>
<accession>A0A6J1QGQ2</accession>
<dbReference type="SUPFAM" id="SSF81383">
    <property type="entry name" value="F-box domain"/>
    <property type="match status" value="1"/>
</dbReference>
<dbReference type="Pfam" id="PF12937">
    <property type="entry name" value="F-box-like"/>
    <property type="match status" value="1"/>
</dbReference>
<evidence type="ECO:0000313" key="2">
    <source>
        <dbReference type="Proteomes" id="UP000504618"/>
    </source>
</evidence>
<dbReference type="FunFam" id="2.130.10.10:FF:002194">
    <property type="entry name" value="Uncharacterized protein"/>
    <property type="match status" value="1"/>
</dbReference>
<feature type="domain" description="F-box" evidence="1">
    <location>
        <begin position="5"/>
        <end position="52"/>
    </location>
</feature>
<organism evidence="2 3">
    <name type="scientific">Temnothorax curvispinosus</name>
    <dbReference type="NCBI Taxonomy" id="300111"/>
    <lineage>
        <taxon>Eukaryota</taxon>
        <taxon>Metazoa</taxon>
        <taxon>Ecdysozoa</taxon>
        <taxon>Arthropoda</taxon>
        <taxon>Hexapoda</taxon>
        <taxon>Insecta</taxon>
        <taxon>Pterygota</taxon>
        <taxon>Neoptera</taxon>
        <taxon>Endopterygota</taxon>
        <taxon>Hymenoptera</taxon>
        <taxon>Apocrita</taxon>
        <taxon>Aculeata</taxon>
        <taxon>Formicoidea</taxon>
        <taxon>Formicidae</taxon>
        <taxon>Myrmicinae</taxon>
        <taxon>Temnothorax</taxon>
    </lineage>
</organism>
<protein>
    <submittedName>
        <fullName evidence="3">F-box/WD repeat-containing protein 4</fullName>
    </submittedName>
</protein>
<dbReference type="PROSITE" id="PS50181">
    <property type="entry name" value="FBOX"/>
    <property type="match status" value="1"/>
</dbReference>
<name>A0A6J1QGQ2_9HYME</name>
<dbReference type="InterPro" id="IPR001810">
    <property type="entry name" value="F-box_dom"/>
</dbReference>
<evidence type="ECO:0000313" key="3">
    <source>
        <dbReference type="RefSeq" id="XP_024881507.1"/>
    </source>
</evidence>
<dbReference type="GeneID" id="112460846"/>
<dbReference type="InterPro" id="IPR036322">
    <property type="entry name" value="WD40_repeat_dom_sf"/>
</dbReference>
<dbReference type="InterPro" id="IPR015943">
    <property type="entry name" value="WD40/YVTN_repeat-like_dom_sf"/>
</dbReference>
<dbReference type="SMART" id="SM00320">
    <property type="entry name" value="WD40"/>
    <property type="match status" value="3"/>
</dbReference>
<dbReference type="OrthoDB" id="435188at2759"/>
<dbReference type="InterPro" id="IPR052301">
    <property type="entry name" value="SCF_F-box/WD-repeat"/>
</dbReference>
<dbReference type="GO" id="GO:0019005">
    <property type="term" value="C:SCF ubiquitin ligase complex"/>
    <property type="evidence" value="ECO:0007669"/>
    <property type="project" value="TreeGrafter"/>
</dbReference>
<proteinExistence type="predicted"/>
<dbReference type="Gene3D" id="2.130.10.10">
    <property type="entry name" value="YVTN repeat-like/Quinoprotein amine dehydrogenase"/>
    <property type="match status" value="1"/>
</dbReference>
<dbReference type="SMART" id="SM00256">
    <property type="entry name" value="FBOX"/>
    <property type="match status" value="1"/>
</dbReference>
<reference evidence="3" key="1">
    <citation type="submission" date="2025-08" db="UniProtKB">
        <authorList>
            <consortium name="RefSeq"/>
        </authorList>
    </citation>
    <scope>IDENTIFICATION</scope>
    <source>
        <tissue evidence="3">Whole body</tissue>
    </source>
</reference>
<gene>
    <name evidence="3" type="primary">LOC112460846</name>
</gene>
<dbReference type="Gene3D" id="1.20.1280.50">
    <property type="match status" value="1"/>
</dbReference>
<dbReference type="InterPro" id="IPR036047">
    <property type="entry name" value="F-box-like_dom_sf"/>
</dbReference>
<dbReference type="PANTHER" id="PTHR14381:SF1">
    <property type="entry name" value="F-BOX_WD REPEAT-CONTAINING PROTEIN 4"/>
    <property type="match status" value="1"/>
</dbReference>